<proteinExistence type="predicted"/>
<gene>
    <name evidence="2" type="ORF">A2785_03195</name>
</gene>
<dbReference type="Pfam" id="PF01636">
    <property type="entry name" value="APH"/>
    <property type="match status" value="1"/>
</dbReference>
<protein>
    <recommendedName>
        <fullName evidence="1">Aminoglycoside phosphotransferase domain-containing protein</fullName>
    </recommendedName>
</protein>
<comment type="caution">
    <text evidence="2">The sequence shown here is derived from an EMBL/GenBank/DDBJ whole genome shotgun (WGS) entry which is preliminary data.</text>
</comment>
<evidence type="ECO:0000313" key="2">
    <source>
        <dbReference type="EMBL" id="OGY16572.1"/>
    </source>
</evidence>
<organism evidence="2 3">
    <name type="scientific">Candidatus Chisholmbacteria bacterium RIFCSPHIGHO2_01_FULL_49_18</name>
    <dbReference type="NCBI Taxonomy" id="1797590"/>
    <lineage>
        <taxon>Bacteria</taxon>
        <taxon>Candidatus Chisholmiibacteriota</taxon>
    </lineage>
</organism>
<dbReference type="Gene3D" id="3.90.1200.10">
    <property type="match status" value="1"/>
</dbReference>
<dbReference type="EMBL" id="MHCI01000014">
    <property type="protein sequence ID" value="OGY16572.1"/>
    <property type="molecule type" value="Genomic_DNA"/>
</dbReference>
<accession>A0A1G1VMD2</accession>
<dbReference type="Proteomes" id="UP000179069">
    <property type="component" value="Unassembled WGS sequence"/>
</dbReference>
<reference evidence="2 3" key="1">
    <citation type="journal article" date="2016" name="Nat. Commun.">
        <title>Thousands of microbial genomes shed light on interconnected biogeochemical processes in an aquifer system.</title>
        <authorList>
            <person name="Anantharaman K."/>
            <person name="Brown C.T."/>
            <person name="Hug L.A."/>
            <person name="Sharon I."/>
            <person name="Castelle C.J."/>
            <person name="Probst A.J."/>
            <person name="Thomas B.C."/>
            <person name="Singh A."/>
            <person name="Wilkins M.J."/>
            <person name="Karaoz U."/>
            <person name="Brodie E.L."/>
            <person name="Williams K.H."/>
            <person name="Hubbard S.S."/>
            <person name="Banfield J.F."/>
        </authorList>
    </citation>
    <scope>NUCLEOTIDE SEQUENCE [LARGE SCALE GENOMIC DNA]</scope>
</reference>
<feature type="domain" description="Aminoglycoside phosphotransferase" evidence="1">
    <location>
        <begin position="33"/>
        <end position="247"/>
    </location>
</feature>
<dbReference type="SUPFAM" id="SSF56112">
    <property type="entry name" value="Protein kinase-like (PK-like)"/>
    <property type="match status" value="1"/>
</dbReference>
<evidence type="ECO:0000313" key="3">
    <source>
        <dbReference type="Proteomes" id="UP000179069"/>
    </source>
</evidence>
<name>A0A1G1VMD2_9BACT</name>
<dbReference type="InterPro" id="IPR002575">
    <property type="entry name" value="Aminoglycoside_PTrfase"/>
</dbReference>
<dbReference type="AlphaFoldDB" id="A0A1G1VMD2"/>
<evidence type="ECO:0000259" key="1">
    <source>
        <dbReference type="Pfam" id="PF01636"/>
    </source>
</evidence>
<dbReference type="InterPro" id="IPR011009">
    <property type="entry name" value="Kinase-like_dom_sf"/>
</dbReference>
<sequence length="302" mass="35230">MINPELVHYRSETGDLIPVRVYERLLSPYTENVVFFGYGEDGEHLAIKFSPKADREWEALQKTTQYGIDSPRPYAIINNNGCSLCRSLYGDKGIIMKKVEGINLYQAEDNSYKMLLGKIIRSMHERIPVIGEEWGEQGYDISYYISLLDKLEIPVKETEVARLLLKGFIDTVEGRNKQINPRFVHHDLHDDQVRLTPSKRLAIIDFEDWIEGNPLDDIAIYLFHNLRTKQPEANFVDFVKGYTGGHRFADDDNSVIGFYLLLTGLQMVDHFSRFTPQDLHYSLRYLDRCTNFIREERLWKIN</sequence>